<dbReference type="InterPro" id="IPR036025">
    <property type="entry name" value="RtcB-like_sf"/>
</dbReference>
<evidence type="ECO:0000256" key="5">
    <source>
        <dbReference type="ARBA" id="ARBA00022800"/>
    </source>
</evidence>
<feature type="binding site" evidence="10">
    <location>
        <position position="395"/>
    </location>
    <ligand>
        <name>GMP</name>
        <dbReference type="ChEBI" id="CHEBI:58115"/>
    </ligand>
</feature>
<feature type="binding site" evidence="10">
    <location>
        <begin position="269"/>
        <end position="270"/>
    </location>
    <ligand>
        <name>GMP</name>
        <dbReference type="ChEBI" id="CHEBI:58115"/>
    </ligand>
</feature>
<dbReference type="Proteomes" id="UP000276542">
    <property type="component" value="Unassembled WGS sequence"/>
</dbReference>
<keyword evidence="7 11" id="KW-0464">Manganese</keyword>
<name>A0A3A5HJB7_9ACTN</name>
<comment type="cofactor">
    <cofactor evidence="11">
        <name>Mn(2+)</name>
        <dbReference type="ChEBI" id="CHEBI:29035"/>
    </cofactor>
    <text evidence="11">Binds 2 manganese ions per subunit.</text>
</comment>
<dbReference type="Gene3D" id="3.90.1860.10">
    <property type="entry name" value="tRNA-splicing ligase RtcB"/>
    <property type="match status" value="1"/>
</dbReference>
<comment type="caution">
    <text evidence="12">The sequence shown here is derived from an EMBL/GenBank/DDBJ whole genome shotgun (WGS) entry which is preliminary data.</text>
</comment>
<feature type="binding site" evidence="11">
    <location>
        <position position="153"/>
    </location>
    <ligand>
        <name>Mn(2+)</name>
        <dbReference type="ChEBI" id="CHEBI:29035"/>
        <label>1</label>
    </ligand>
</feature>
<evidence type="ECO:0000256" key="10">
    <source>
        <dbReference type="PIRSR" id="PIRSR601233-2"/>
    </source>
</evidence>
<evidence type="ECO:0000256" key="4">
    <source>
        <dbReference type="ARBA" id="ARBA00022741"/>
    </source>
</evidence>
<dbReference type="AlphaFoldDB" id="A0A3A5HJB7"/>
<protein>
    <recommendedName>
        <fullName evidence="1">3'-phosphate/5'-hydroxy nucleic acid ligase</fullName>
        <ecNumber evidence="1">6.5.1.8</ecNumber>
    </recommendedName>
</protein>
<dbReference type="OrthoDB" id="9802323at2"/>
<evidence type="ECO:0000256" key="6">
    <source>
        <dbReference type="ARBA" id="ARBA00023134"/>
    </source>
</evidence>
<accession>A0A3A5HJB7</accession>
<sequence length="397" mass="44190">MDQINPKLWNWASILEKNTREQAMTTATMPFIHPHLALMPDAHLGLGATVGSVIPTLGAIMPAAVGVDIGCGMIAVRTAYTRDELPDDRRPLREAIERAVPLSAGAANRKISRAHTERRIDELTLRAKEAGFEPGDHAKRWDLQLGTLGSGNHFIEVTVDELDRVWLFLHSGSRGVGNRIAQKHIRIARDDCARRWIQLPDPDLAYLVEGTDEFDAYIGQMRWAQHYALLNREEMMDRVVRQFAEWVGAGSGEDGIGAVERLEEINCHHNYTEQEFHFGKTVWLSRKGAINAEAGRPGLIPGSMGTASYVVTGKGNPVSLNSAPHGAGREYSRTGARRTFTREQLREAMVGIEYRDTAAFIDEIPQAYKDIDQVMADAVDLVEIRHTLRQIVNVKGD</sequence>
<keyword evidence="13" id="KW-1185">Reference proteome</keyword>
<keyword evidence="6 10" id="KW-0342">GTP-binding</keyword>
<dbReference type="GO" id="GO:0003909">
    <property type="term" value="F:DNA ligase activity"/>
    <property type="evidence" value="ECO:0007669"/>
    <property type="project" value="TreeGrafter"/>
</dbReference>
<dbReference type="PANTHER" id="PTHR43749">
    <property type="entry name" value="RNA-SPLICING LIGASE RTCB"/>
    <property type="match status" value="1"/>
</dbReference>
<comment type="catalytic activity">
    <reaction evidence="8">
        <text>a 3'-end 3'-phospho-ribonucleotide-RNA + a 5'-end dephospho-ribonucleoside-RNA + GTP = a ribonucleotidyl-ribonucleotide-RNA + GMP + diphosphate</text>
        <dbReference type="Rhea" id="RHEA:68076"/>
        <dbReference type="Rhea" id="RHEA-COMP:10463"/>
        <dbReference type="Rhea" id="RHEA-COMP:13936"/>
        <dbReference type="Rhea" id="RHEA-COMP:17355"/>
        <dbReference type="ChEBI" id="CHEBI:33019"/>
        <dbReference type="ChEBI" id="CHEBI:37565"/>
        <dbReference type="ChEBI" id="CHEBI:58115"/>
        <dbReference type="ChEBI" id="CHEBI:83062"/>
        <dbReference type="ChEBI" id="CHEBI:138284"/>
        <dbReference type="ChEBI" id="CHEBI:173118"/>
        <dbReference type="EC" id="6.5.1.8"/>
    </reaction>
</comment>
<dbReference type="EMBL" id="QYRP01000002">
    <property type="protein sequence ID" value="RJS47867.1"/>
    <property type="molecule type" value="Genomic_DNA"/>
</dbReference>
<dbReference type="GO" id="GO:0006396">
    <property type="term" value="P:RNA processing"/>
    <property type="evidence" value="ECO:0007669"/>
    <property type="project" value="InterPro"/>
</dbReference>
<proteinExistence type="predicted"/>
<evidence type="ECO:0000256" key="8">
    <source>
        <dbReference type="ARBA" id="ARBA00047746"/>
    </source>
</evidence>
<feature type="binding site" evidence="11">
    <location>
        <position position="269"/>
    </location>
    <ligand>
        <name>Mn(2+)</name>
        <dbReference type="ChEBI" id="CHEBI:29035"/>
        <label>2</label>
    </ligand>
</feature>
<dbReference type="EC" id="6.5.1.8" evidence="1"/>
<evidence type="ECO:0000256" key="1">
    <source>
        <dbReference type="ARBA" id="ARBA00012726"/>
    </source>
</evidence>
<evidence type="ECO:0000256" key="9">
    <source>
        <dbReference type="PIRSR" id="PIRSR601233-1"/>
    </source>
</evidence>
<dbReference type="InterPro" id="IPR052915">
    <property type="entry name" value="RtcB-like"/>
</dbReference>
<dbReference type="Pfam" id="PF01139">
    <property type="entry name" value="RtcB"/>
    <property type="match status" value="1"/>
</dbReference>
<organism evidence="12 13">
    <name type="scientific">Nocardioides cavernaquae</name>
    <dbReference type="NCBI Taxonomy" id="2321396"/>
    <lineage>
        <taxon>Bacteria</taxon>
        <taxon>Bacillati</taxon>
        <taxon>Actinomycetota</taxon>
        <taxon>Actinomycetes</taxon>
        <taxon>Propionibacteriales</taxon>
        <taxon>Nocardioidaceae</taxon>
        <taxon>Nocardioides</taxon>
    </lineage>
</organism>
<dbReference type="GO" id="GO:0170057">
    <property type="term" value="F:RNA ligase (GTP) activity"/>
    <property type="evidence" value="ECO:0007669"/>
    <property type="project" value="UniProtKB-EC"/>
</dbReference>
<evidence type="ECO:0000256" key="3">
    <source>
        <dbReference type="ARBA" id="ARBA00022723"/>
    </source>
</evidence>
<feature type="binding site" evidence="10">
    <location>
        <begin position="325"/>
        <end position="328"/>
    </location>
    <ligand>
        <name>GMP</name>
        <dbReference type="ChEBI" id="CHEBI:58115"/>
    </ligand>
</feature>
<feature type="binding site" evidence="11">
    <location>
        <position position="68"/>
    </location>
    <ligand>
        <name>Mn(2+)</name>
        <dbReference type="ChEBI" id="CHEBI:29035"/>
        <label>1</label>
    </ligand>
</feature>
<dbReference type="SUPFAM" id="SSF103365">
    <property type="entry name" value="Hypothetical protein PH1602"/>
    <property type="match status" value="1"/>
</dbReference>
<dbReference type="GO" id="GO:0006281">
    <property type="term" value="P:DNA repair"/>
    <property type="evidence" value="ECO:0007669"/>
    <property type="project" value="TreeGrafter"/>
</dbReference>
<dbReference type="GO" id="GO:0005525">
    <property type="term" value="F:GTP binding"/>
    <property type="evidence" value="ECO:0007669"/>
    <property type="project" value="UniProtKB-KW"/>
</dbReference>
<reference evidence="13" key="1">
    <citation type="submission" date="2018-09" db="EMBL/GenBank/DDBJ databases">
        <authorList>
            <person name="Zhu H."/>
        </authorList>
    </citation>
    <scope>NUCLEOTIDE SEQUENCE [LARGE SCALE GENOMIC DNA]</scope>
    <source>
        <strain evidence="13">K1W22B-1</strain>
    </source>
</reference>
<evidence type="ECO:0000256" key="2">
    <source>
        <dbReference type="ARBA" id="ARBA00022598"/>
    </source>
</evidence>
<keyword evidence="4 10" id="KW-0547">Nucleotide-binding</keyword>
<feature type="binding site" evidence="10">
    <location>
        <position position="308"/>
    </location>
    <ligand>
        <name>GMP</name>
        <dbReference type="ChEBI" id="CHEBI:58115"/>
    </ligand>
</feature>
<dbReference type="InterPro" id="IPR001233">
    <property type="entry name" value="RtcB"/>
</dbReference>
<dbReference type="GO" id="GO:0042245">
    <property type="term" value="P:RNA repair"/>
    <property type="evidence" value="ECO:0007669"/>
    <property type="project" value="UniProtKB-KW"/>
</dbReference>
<feature type="active site" description="GMP-histidine intermediate" evidence="9">
    <location>
        <position position="325"/>
    </location>
</feature>
<feature type="binding site" evidence="10">
    <location>
        <begin position="301"/>
        <end position="304"/>
    </location>
    <ligand>
        <name>GMP</name>
        <dbReference type="ChEBI" id="CHEBI:58115"/>
    </ligand>
</feature>
<dbReference type="PANTHER" id="PTHR43749:SF2">
    <property type="entry name" value="RNA-SPLICING LIGASE RTCB"/>
    <property type="match status" value="1"/>
</dbReference>
<feature type="binding site" evidence="11">
    <location>
        <position position="170"/>
    </location>
    <ligand>
        <name>Mn(2+)</name>
        <dbReference type="ChEBI" id="CHEBI:29035"/>
        <label>2</label>
    </ligand>
</feature>
<keyword evidence="5" id="KW-0692">RNA repair</keyword>
<evidence type="ECO:0000256" key="11">
    <source>
        <dbReference type="PIRSR" id="PIRSR601233-3"/>
    </source>
</evidence>
<keyword evidence="2" id="KW-0436">Ligase</keyword>
<feature type="binding site" evidence="10">
    <location>
        <begin position="152"/>
        <end position="156"/>
    </location>
    <ligand>
        <name>GMP</name>
        <dbReference type="ChEBI" id="CHEBI:58115"/>
    </ligand>
</feature>
<evidence type="ECO:0000313" key="13">
    <source>
        <dbReference type="Proteomes" id="UP000276542"/>
    </source>
</evidence>
<evidence type="ECO:0000313" key="12">
    <source>
        <dbReference type="EMBL" id="RJS47867.1"/>
    </source>
</evidence>
<keyword evidence="3 11" id="KW-0479">Metal-binding</keyword>
<gene>
    <name evidence="12" type="ORF">D4739_08955</name>
</gene>
<evidence type="ECO:0000256" key="7">
    <source>
        <dbReference type="ARBA" id="ARBA00023211"/>
    </source>
</evidence>
<dbReference type="GO" id="GO:0030145">
    <property type="term" value="F:manganese ion binding"/>
    <property type="evidence" value="ECO:0007669"/>
    <property type="project" value="TreeGrafter"/>
</dbReference>